<keyword evidence="2" id="KW-1185">Reference proteome</keyword>
<gene>
    <name evidence="1" type="ORF">CGOC_LOCUS8111</name>
</gene>
<dbReference type="Pfam" id="PF01663">
    <property type="entry name" value="Phosphodiest"/>
    <property type="match status" value="1"/>
</dbReference>
<evidence type="ECO:0008006" key="3">
    <source>
        <dbReference type="Google" id="ProtNLM"/>
    </source>
</evidence>
<name>A0A3P6T5L8_CYLGO</name>
<dbReference type="InterPro" id="IPR002591">
    <property type="entry name" value="Phosphodiest/P_Trfase"/>
</dbReference>
<dbReference type="Proteomes" id="UP000271889">
    <property type="component" value="Unassembled WGS sequence"/>
</dbReference>
<dbReference type="Gene3D" id="3.40.720.10">
    <property type="entry name" value="Alkaline Phosphatase, subunit A"/>
    <property type="match status" value="1"/>
</dbReference>
<reference evidence="1 2" key="1">
    <citation type="submission" date="2018-11" db="EMBL/GenBank/DDBJ databases">
        <authorList>
            <consortium name="Pathogen Informatics"/>
        </authorList>
    </citation>
    <scope>NUCLEOTIDE SEQUENCE [LARGE SCALE GENOMIC DNA]</scope>
</reference>
<proteinExistence type="predicted"/>
<sequence length="76" mass="8642">MQLNKTLIEVDEVLRKFIEELKKEGLYCCINIVIVSDHGMTEIKQSVVIKDYLDVTGMYAIPGTIGHLFKHNSSKC</sequence>
<dbReference type="InterPro" id="IPR017850">
    <property type="entry name" value="Alkaline_phosphatase_core_sf"/>
</dbReference>
<accession>A0A3P6T5L8</accession>
<organism evidence="1 2">
    <name type="scientific">Cylicostephanus goldi</name>
    <name type="common">Nematode worm</name>
    <dbReference type="NCBI Taxonomy" id="71465"/>
    <lineage>
        <taxon>Eukaryota</taxon>
        <taxon>Metazoa</taxon>
        <taxon>Ecdysozoa</taxon>
        <taxon>Nematoda</taxon>
        <taxon>Chromadorea</taxon>
        <taxon>Rhabditida</taxon>
        <taxon>Rhabditina</taxon>
        <taxon>Rhabditomorpha</taxon>
        <taxon>Strongyloidea</taxon>
        <taxon>Strongylidae</taxon>
        <taxon>Cylicostephanus</taxon>
    </lineage>
</organism>
<dbReference type="PANTHER" id="PTHR10151">
    <property type="entry name" value="ECTONUCLEOTIDE PYROPHOSPHATASE/PHOSPHODIESTERASE"/>
    <property type="match status" value="1"/>
</dbReference>
<dbReference type="SUPFAM" id="SSF53649">
    <property type="entry name" value="Alkaline phosphatase-like"/>
    <property type="match status" value="1"/>
</dbReference>
<dbReference type="OrthoDB" id="415411at2759"/>
<dbReference type="AlphaFoldDB" id="A0A3P6T5L8"/>
<dbReference type="EMBL" id="UYRV01029227">
    <property type="protein sequence ID" value="VDK83292.1"/>
    <property type="molecule type" value="Genomic_DNA"/>
</dbReference>
<evidence type="ECO:0000313" key="1">
    <source>
        <dbReference type="EMBL" id="VDK83292.1"/>
    </source>
</evidence>
<evidence type="ECO:0000313" key="2">
    <source>
        <dbReference type="Proteomes" id="UP000271889"/>
    </source>
</evidence>
<protein>
    <recommendedName>
        <fullName evidence="3">Ectonucleotide pyrophosphatase/phosphodiesterase family member 4</fullName>
    </recommendedName>
</protein>
<dbReference type="PANTHER" id="PTHR10151:SF114">
    <property type="entry name" value="ECTONUCLEOTIDE PYROPHOSPHATASE_PHOSPHODIESTERASE C27A7.3"/>
    <property type="match status" value="1"/>
</dbReference>